<comment type="caution">
    <text evidence="2">The sequence shown here is derived from an EMBL/GenBank/DDBJ whole genome shotgun (WGS) entry which is preliminary data.</text>
</comment>
<sequence length="622" mass="72405">MERLTGWHLMVQIRALFLFLRKETYQEVFQPDYGQETAHALSLRVFKDCLSILFQTWLFLDVWVMKDYGNKESWTRLFRVPYWGAFSYTYALCISENDQILIGDFPFVVPLEYESRKFVSGRLIDSWVIISLDLRKDSYEEVLQPDYGQEPAESLSLHVFRDCLSIISHTDLFFDVWLMKDYGKKESWTKLFDFLTCTIMALIHFSMHFVFLRKTKYCWSATQFTIQEIALLSTARFKTAIVLYPQNPTMRHLNCTTKMATVNDHVTASNRHIPHPQPPLTLPDDLIREILQWLPMKKVVQLCSVSKSWKSLISDPYFARMQLLGSPGSSHLILTFMNVRHEFVLKAYPFPLVFDAVNVASKLFIFDNVAWMVGSCDGIICFSTKDQPGTFVLWNPYIGKYKKLPRLVNEQNQCSYTLYGFGYDSSAKRYKVIGGISYALDSFSYRTEMKVLTLGSDIWKRIGDFPAALPRNGLGIPVRGTVNWLSRNDPSSWVITSLDLQKDTYKEVLQPDYGRDLANTILFLRTLRDCLSIIFHTGDFLDIWIMQDFGKKESWFKFFRVPFPDAQFCPFFNALCISENDQVLMAWKSAFIVYDIRSATFKIPQIQNGNYFLSSVRYVESL</sequence>
<dbReference type="STRING" id="157652.A0A371EI98"/>
<dbReference type="Pfam" id="PF07734">
    <property type="entry name" value="FBA_1"/>
    <property type="match status" value="1"/>
</dbReference>
<dbReference type="PANTHER" id="PTHR31672:SF13">
    <property type="entry name" value="F-BOX PROTEIN CPR30-LIKE"/>
    <property type="match status" value="1"/>
</dbReference>
<evidence type="ECO:0000313" key="2">
    <source>
        <dbReference type="EMBL" id="RDX65777.1"/>
    </source>
</evidence>
<evidence type="ECO:0000313" key="3">
    <source>
        <dbReference type="Proteomes" id="UP000257109"/>
    </source>
</evidence>
<feature type="non-terminal residue" evidence="2">
    <location>
        <position position="1"/>
    </location>
</feature>
<dbReference type="InterPro" id="IPR001810">
    <property type="entry name" value="F-box_dom"/>
</dbReference>
<dbReference type="InterPro" id="IPR006527">
    <property type="entry name" value="F-box-assoc_dom_typ1"/>
</dbReference>
<dbReference type="Proteomes" id="UP000257109">
    <property type="component" value="Unassembled WGS sequence"/>
</dbReference>
<keyword evidence="3" id="KW-1185">Reference proteome</keyword>
<dbReference type="OrthoDB" id="591557at2759"/>
<reference evidence="2" key="1">
    <citation type="submission" date="2018-05" db="EMBL/GenBank/DDBJ databases">
        <title>Draft genome of Mucuna pruriens seed.</title>
        <authorList>
            <person name="Nnadi N.E."/>
            <person name="Vos R."/>
            <person name="Hasami M.H."/>
            <person name="Devisetty U.K."/>
            <person name="Aguiy J.C."/>
        </authorList>
    </citation>
    <scope>NUCLEOTIDE SEQUENCE [LARGE SCALE GENOMIC DNA]</scope>
    <source>
        <strain evidence="2">JCA_2017</strain>
    </source>
</reference>
<dbReference type="PROSITE" id="PS50181">
    <property type="entry name" value="FBOX"/>
    <property type="match status" value="1"/>
</dbReference>
<dbReference type="Pfam" id="PF00646">
    <property type="entry name" value="F-box"/>
    <property type="match status" value="1"/>
</dbReference>
<name>A0A371EI98_MUCPR</name>
<dbReference type="CDD" id="cd22157">
    <property type="entry name" value="F-box_AtFBW1-like"/>
    <property type="match status" value="1"/>
</dbReference>
<feature type="domain" description="F-box" evidence="1">
    <location>
        <begin position="276"/>
        <end position="321"/>
    </location>
</feature>
<dbReference type="InterPro" id="IPR050796">
    <property type="entry name" value="SCF_F-box_component"/>
</dbReference>
<dbReference type="AlphaFoldDB" id="A0A371EI98"/>
<dbReference type="InterPro" id="IPR036047">
    <property type="entry name" value="F-box-like_dom_sf"/>
</dbReference>
<dbReference type="NCBIfam" id="TIGR01640">
    <property type="entry name" value="F_box_assoc_1"/>
    <property type="match status" value="2"/>
</dbReference>
<feature type="non-terminal residue" evidence="2">
    <location>
        <position position="622"/>
    </location>
</feature>
<dbReference type="SMART" id="SM00256">
    <property type="entry name" value="FBOX"/>
    <property type="match status" value="1"/>
</dbReference>
<organism evidence="2 3">
    <name type="scientific">Mucuna pruriens</name>
    <name type="common">Velvet bean</name>
    <name type="synonym">Dolichos pruriens</name>
    <dbReference type="NCBI Taxonomy" id="157652"/>
    <lineage>
        <taxon>Eukaryota</taxon>
        <taxon>Viridiplantae</taxon>
        <taxon>Streptophyta</taxon>
        <taxon>Embryophyta</taxon>
        <taxon>Tracheophyta</taxon>
        <taxon>Spermatophyta</taxon>
        <taxon>Magnoliopsida</taxon>
        <taxon>eudicotyledons</taxon>
        <taxon>Gunneridae</taxon>
        <taxon>Pentapetalae</taxon>
        <taxon>rosids</taxon>
        <taxon>fabids</taxon>
        <taxon>Fabales</taxon>
        <taxon>Fabaceae</taxon>
        <taxon>Papilionoideae</taxon>
        <taxon>50 kb inversion clade</taxon>
        <taxon>NPAAA clade</taxon>
        <taxon>indigoferoid/millettioid clade</taxon>
        <taxon>Phaseoleae</taxon>
        <taxon>Mucuna</taxon>
    </lineage>
</organism>
<proteinExistence type="predicted"/>
<evidence type="ECO:0000259" key="1">
    <source>
        <dbReference type="PROSITE" id="PS50181"/>
    </source>
</evidence>
<dbReference type="PANTHER" id="PTHR31672">
    <property type="entry name" value="BNACNNG10540D PROTEIN"/>
    <property type="match status" value="1"/>
</dbReference>
<dbReference type="SUPFAM" id="SSF81383">
    <property type="entry name" value="F-box domain"/>
    <property type="match status" value="1"/>
</dbReference>
<gene>
    <name evidence="2" type="ORF">CR513_55537</name>
</gene>
<dbReference type="Gene3D" id="1.20.1280.50">
    <property type="match status" value="1"/>
</dbReference>
<accession>A0A371EI98</accession>
<dbReference type="InterPro" id="IPR017451">
    <property type="entry name" value="F-box-assoc_interact_dom"/>
</dbReference>
<protein>
    <submittedName>
        <fullName evidence="2">F-box/kelch-repeat protein</fullName>
    </submittedName>
</protein>
<dbReference type="EMBL" id="QJKJ01013741">
    <property type="protein sequence ID" value="RDX65777.1"/>
    <property type="molecule type" value="Genomic_DNA"/>
</dbReference>